<dbReference type="Proteomes" id="UP000000528">
    <property type="component" value="Chromosome"/>
</dbReference>
<accession>Q98RB9</accession>
<dbReference type="RefSeq" id="WP_010924894.1">
    <property type="nucleotide sequence ID" value="NC_002771.1"/>
</dbReference>
<keyword evidence="2" id="KW-1185">Reference proteome</keyword>
<dbReference type="PIR" id="B90523">
    <property type="entry name" value="B90523"/>
</dbReference>
<dbReference type="HOGENOM" id="CLU_1804070_0_0_14"/>
<gene>
    <name evidence="1" type="ordered locus">MYPU_0900</name>
</gene>
<dbReference type="AlphaFoldDB" id="Q98RB9"/>
<organism evidence="2">
    <name type="scientific">Mycoplasmopsis pulmonis (strain UAB CTIP)</name>
    <name type="common">Mycoplasma pulmonis</name>
    <dbReference type="NCBI Taxonomy" id="272635"/>
    <lineage>
        <taxon>Bacteria</taxon>
        <taxon>Bacillati</taxon>
        <taxon>Mycoplasmatota</taxon>
        <taxon>Mycoplasmoidales</taxon>
        <taxon>Metamycoplasmataceae</taxon>
        <taxon>Mycoplasmopsis</taxon>
    </lineage>
</organism>
<protein>
    <submittedName>
        <fullName evidence="1">Uncharacterized protein</fullName>
    </submittedName>
</protein>
<dbReference type="STRING" id="272635.gene:17576670"/>
<evidence type="ECO:0000313" key="1">
    <source>
        <dbReference type="EMBL" id="CAC13263.1"/>
    </source>
</evidence>
<proteinExistence type="predicted"/>
<reference evidence="1 2" key="1">
    <citation type="journal article" date="2001" name="Nucleic Acids Res.">
        <title>The complete genome sequence of the murine respiratory pathogen Mycoplasma pulmonis.</title>
        <authorList>
            <person name="Chambaud I."/>
            <person name="Heilig R."/>
            <person name="Ferris S."/>
            <person name="Barbe V."/>
            <person name="Samson D."/>
            <person name="Galisson F."/>
            <person name="Moszer I."/>
            <person name="Dybvig K."/>
            <person name="Wroblewski H."/>
            <person name="Viari A."/>
            <person name="Rocha E.P.C."/>
            <person name="Blanchard A."/>
        </authorList>
    </citation>
    <scope>NUCLEOTIDE SEQUENCE [LARGE SCALE GENOMIC DNA]</scope>
    <source>
        <strain evidence="1 2">UAB CTIP</strain>
    </source>
</reference>
<sequence>MSDEKIAKRMDNFKDLRKNLFNEKEMRISFYQSNPNLKSIYVKAKSFIPNLDIYLFDVKKTNINNYYEEKNDLKKLSYEKFNKNLLYDLKKSYDSLSYKRADVKVEDIFDDEFFESPAFSEILNEPDLQTHKKITKKKFSTIK</sequence>
<name>Q98RB9_MYCPU</name>
<dbReference type="KEGG" id="mpu:MYPU_0900"/>
<evidence type="ECO:0000313" key="2">
    <source>
        <dbReference type="Proteomes" id="UP000000528"/>
    </source>
</evidence>
<dbReference type="EMBL" id="AL445563">
    <property type="protein sequence ID" value="CAC13263.1"/>
    <property type="molecule type" value="Genomic_DNA"/>
</dbReference>
<dbReference type="BioCyc" id="MPUL272635:G1GT6-89-MONOMER"/>